<dbReference type="STRING" id="483547.GSUB_07855"/>
<sequence>MLKFARIQPEDHPECFREILRLRYNVYCLERGFEKVSDHPDGLETDVYDNRSVHFAAFYESNGEVAGTVRLIKNSHLGFPVEKHFGLDLDRMVGCRDQVCEISRLSVPRKYRSDYNIVRGLFECVALESRRLGVTHWCAAMAQGLPRLLSKQDIHLKKIGPEIEFHGPRAPYFGRIDDIASRHNAYALYRGDLQVGKVASSLAL</sequence>
<evidence type="ECO:0000313" key="3">
    <source>
        <dbReference type="Proteomes" id="UP000035036"/>
    </source>
</evidence>
<gene>
    <name evidence="2" type="ORF">GSUB_07855</name>
</gene>
<protein>
    <recommendedName>
        <fullName evidence="1">N-acyl amino acid synthase FeeM catalytic core domain-containing protein</fullName>
    </recommendedName>
</protein>
<dbReference type="InterPro" id="IPR016181">
    <property type="entry name" value="Acyl_CoA_acyltransferase"/>
</dbReference>
<feature type="domain" description="N-acyl amino acid synthase FeeM catalytic core" evidence="1">
    <location>
        <begin position="19"/>
        <end position="140"/>
    </location>
</feature>
<dbReference type="SUPFAM" id="SSF55729">
    <property type="entry name" value="Acyl-CoA N-acyltransferases (Nat)"/>
    <property type="match status" value="1"/>
</dbReference>
<organism evidence="2 3">
    <name type="scientific">Geoalkalibacter subterraneus</name>
    <dbReference type="NCBI Taxonomy" id="483547"/>
    <lineage>
        <taxon>Bacteria</taxon>
        <taxon>Pseudomonadati</taxon>
        <taxon>Thermodesulfobacteriota</taxon>
        <taxon>Desulfuromonadia</taxon>
        <taxon>Desulfuromonadales</taxon>
        <taxon>Geoalkalibacteraceae</taxon>
        <taxon>Geoalkalibacter</taxon>
    </lineage>
</organism>
<accession>A0A0B5FS96</accession>
<reference evidence="2 3" key="1">
    <citation type="journal article" date="2015" name="Genome Announc.">
        <title>Genomes of Geoalkalibacter ferrihydriticus Z-0531T and Geoalkalibacter subterraneus Red1T, Two Haloalkaliphilic Metal-Reducing Deltaproteobacteria.</title>
        <authorList>
            <person name="Badalamenti J.P."/>
            <person name="Krajmalnik-Brown R."/>
            <person name="Torres C.I."/>
            <person name="Bond D.R."/>
        </authorList>
    </citation>
    <scope>NUCLEOTIDE SEQUENCE [LARGE SCALE GENOMIC DNA]</scope>
    <source>
        <strain evidence="2 3">Red1</strain>
    </source>
</reference>
<dbReference type="KEGG" id="gsb:GSUB_07855"/>
<dbReference type="InterPro" id="IPR054597">
    <property type="entry name" value="FeeM_cat"/>
</dbReference>
<dbReference type="EMBL" id="CP010311">
    <property type="protein sequence ID" value="AJF06476.1"/>
    <property type="molecule type" value="Genomic_DNA"/>
</dbReference>
<evidence type="ECO:0000313" key="2">
    <source>
        <dbReference type="EMBL" id="AJF06476.1"/>
    </source>
</evidence>
<keyword evidence="3" id="KW-1185">Reference proteome</keyword>
<dbReference type="Pfam" id="PF21926">
    <property type="entry name" value="FeeM"/>
    <property type="match status" value="1"/>
</dbReference>
<proteinExistence type="predicted"/>
<dbReference type="HOGENOM" id="CLU_072758_1_0_7"/>
<dbReference type="Gene3D" id="3.40.630.30">
    <property type="match status" value="1"/>
</dbReference>
<dbReference type="Proteomes" id="UP000035036">
    <property type="component" value="Chromosome"/>
</dbReference>
<name>A0A0B5FS96_9BACT</name>
<dbReference type="AlphaFoldDB" id="A0A0B5FS96"/>
<evidence type="ECO:0000259" key="1">
    <source>
        <dbReference type="Pfam" id="PF21926"/>
    </source>
</evidence>